<keyword evidence="2" id="KW-1133">Transmembrane helix</keyword>
<dbReference type="RefSeq" id="WP_021762826.1">
    <property type="nucleotide sequence ID" value="NZ_JACHVP010000005.1"/>
</dbReference>
<dbReference type="Proteomes" id="UP000538196">
    <property type="component" value="Unassembled WGS sequence"/>
</dbReference>
<feature type="transmembrane region" description="Helical" evidence="2">
    <location>
        <begin position="65"/>
        <end position="85"/>
    </location>
</feature>
<sequence>MSDIANGAPGPDLPGPGPHPQGPAAAVEPPEPMPRPALYGSVGSVWAVSIVLAVLIGVLSPHSAYASWLSLALGVSVLLAFAAQLATQRKDGFVNRLAATLTGSFVILGITGAVLAIVSAAG</sequence>
<evidence type="ECO:0000313" key="3">
    <source>
        <dbReference type="EMBL" id="MBB2969204.1"/>
    </source>
</evidence>
<proteinExistence type="predicted"/>
<feature type="region of interest" description="Disordered" evidence="1">
    <location>
        <begin position="1"/>
        <end position="31"/>
    </location>
</feature>
<keyword evidence="2" id="KW-0472">Membrane</keyword>
<gene>
    <name evidence="3" type="ORF">FHX33_003986</name>
</gene>
<comment type="caution">
    <text evidence="3">The sequence shown here is derived from an EMBL/GenBank/DDBJ whole genome shotgun (WGS) entry which is preliminary data.</text>
</comment>
<keyword evidence="2" id="KW-0812">Transmembrane</keyword>
<evidence type="ECO:0000256" key="2">
    <source>
        <dbReference type="SAM" id="Phobius"/>
    </source>
</evidence>
<name>A0A7W4YM15_LEIAQ</name>
<accession>A0A7W4YM15</accession>
<protein>
    <submittedName>
        <fullName evidence="3">Uncharacterized protein</fullName>
    </submittedName>
</protein>
<dbReference type="EMBL" id="JACHVP010000005">
    <property type="protein sequence ID" value="MBB2969204.1"/>
    <property type="molecule type" value="Genomic_DNA"/>
</dbReference>
<reference evidence="3 4" key="1">
    <citation type="submission" date="2020-08" db="EMBL/GenBank/DDBJ databases">
        <title>Sequencing the genomes of 1000 actinobacteria strains.</title>
        <authorList>
            <person name="Klenk H.-P."/>
        </authorList>
    </citation>
    <scope>NUCLEOTIDE SEQUENCE [LARGE SCALE GENOMIC DNA]</scope>
    <source>
        <strain evidence="3 4">DSM 20146</strain>
    </source>
</reference>
<evidence type="ECO:0000313" key="4">
    <source>
        <dbReference type="Proteomes" id="UP000538196"/>
    </source>
</evidence>
<feature type="compositionally biased region" description="Low complexity" evidence="1">
    <location>
        <begin position="1"/>
        <end position="10"/>
    </location>
</feature>
<evidence type="ECO:0000256" key="1">
    <source>
        <dbReference type="SAM" id="MobiDB-lite"/>
    </source>
</evidence>
<feature type="transmembrane region" description="Helical" evidence="2">
    <location>
        <begin position="97"/>
        <end position="121"/>
    </location>
</feature>
<organism evidence="3 4">
    <name type="scientific">Leifsonia aquatica</name>
    <name type="common">Corynebacterium aquaticum</name>
    <dbReference type="NCBI Taxonomy" id="144185"/>
    <lineage>
        <taxon>Bacteria</taxon>
        <taxon>Bacillati</taxon>
        <taxon>Actinomycetota</taxon>
        <taxon>Actinomycetes</taxon>
        <taxon>Micrococcales</taxon>
        <taxon>Microbacteriaceae</taxon>
        <taxon>Leifsonia</taxon>
    </lineage>
</organism>
<dbReference type="AlphaFoldDB" id="A0A7W4YM15"/>
<keyword evidence="4" id="KW-1185">Reference proteome</keyword>
<feature type="compositionally biased region" description="Pro residues" evidence="1">
    <location>
        <begin position="11"/>
        <end position="21"/>
    </location>
</feature>
<feature type="transmembrane region" description="Helical" evidence="2">
    <location>
        <begin position="37"/>
        <end position="59"/>
    </location>
</feature>